<dbReference type="InterPro" id="IPR010905">
    <property type="entry name" value="Glyco_hydro_88"/>
</dbReference>
<dbReference type="Pfam" id="PF07470">
    <property type="entry name" value="Glyco_hydro_88"/>
    <property type="match status" value="1"/>
</dbReference>
<feature type="signal peptide" evidence="2">
    <location>
        <begin position="1"/>
        <end position="17"/>
    </location>
</feature>
<keyword evidence="1 3" id="KW-0378">Hydrolase</keyword>
<comment type="caution">
    <text evidence="3">The sequence shown here is derived from an EMBL/GenBank/DDBJ whole genome shotgun (WGS) entry which is preliminary data.</text>
</comment>
<dbReference type="Gene3D" id="1.50.10.10">
    <property type="match status" value="1"/>
</dbReference>
<dbReference type="SUPFAM" id="SSF48208">
    <property type="entry name" value="Six-hairpin glycosidases"/>
    <property type="match status" value="1"/>
</dbReference>
<accession>A0AAJ0F4S2</accession>
<keyword evidence="2" id="KW-0732">Signal</keyword>
<dbReference type="AlphaFoldDB" id="A0AAJ0F4S2"/>
<dbReference type="InterPro" id="IPR012341">
    <property type="entry name" value="6hp_glycosidase-like_sf"/>
</dbReference>
<dbReference type="EMBL" id="MU839837">
    <property type="protein sequence ID" value="KAK1753717.1"/>
    <property type="molecule type" value="Genomic_DNA"/>
</dbReference>
<dbReference type="GO" id="GO:0016787">
    <property type="term" value="F:hydrolase activity"/>
    <property type="evidence" value="ECO:0007669"/>
    <property type="project" value="UniProtKB-KW"/>
</dbReference>
<protein>
    <submittedName>
        <fullName evidence="3">Glycosyl hydrolase</fullName>
    </submittedName>
</protein>
<proteinExistence type="predicted"/>
<name>A0AAJ0F4S2_9PEZI</name>
<evidence type="ECO:0000256" key="1">
    <source>
        <dbReference type="ARBA" id="ARBA00022801"/>
    </source>
</evidence>
<dbReference type="PANTHER" id="PTHR33886:SF11">
    <property type="entry name" value="WALL GLYCOSYL HYDROLASE YTER, PUTATIVE (AFU_ORTHOLOGUE AFUA_2G14630)-RELATED"/>
    <property type="match status" value="1"/>
</dbReference>
<dbReference type="InterPro" id="IPR052043">
    <property type="entry name" value="PolySaccharide_Degr_Enz"/>
</dbReference>
<dbReference type="GO" id="GO:0005975">
    <property type="term" value="P:carbohydrate metabolic process"/>
    <property type="evidence" value="ECO:0007669"/>
    <property type="project" value="InterPro"/>
</dbReference>
<evidence type="ECO:0000313" key="4">
    <source>
        <dbReference type="Proteomes" id="UP001239445"/>
    </source>
</evidence>
<dbReference type="Proteomes" id="UP001239445">
    <property type="component" value="Unassembled WGS sequence"/>
</dbReference>
<sequence>MHFLAPHLLLALPSAAAKPYSTWMADSQIARGVTPTRWYTEATFYRGVEAVANLTSNATYLTFLTQSINAILSPNTTSSSPPFKGWDLTDHQLDNIRIGSPILFLLQTTHSPNPRQQQLHAAATFLHTQLVQSQPRTASGGFWHKSPKYPNQMWLDGLFMALPFYASYVSLFQPTNVTAWDDILLQFSLIEAHCRNQTSGLLKHGYDESRVAVWADPITGASPLVWIRAQGWYFMALVDVLEIFPRSHPGWERLRGWWVDLARALRREQDGGSGGWWLVMDSGYPGRAGNYIESSGTAMYTYGLLKGVRMGLFMGDGDDAEKYVDVARRAYGLMIRKFVTTTTTTTGDGLINWEGTVKVGSLDGRGDFNYYTGIPVAQNSLIGIGPFILASVDMERANLTPM</sequence>
<organism evidence="3 4">
    <name type="scientific">Echria macrotheca</name>
    <dbReference type="NCBI Taxonomy" id="438768"/>
    <lineage>
        <taxon>Eukaryota</taxon>
        <taxon>Fungi</taxon>
        <taxon>Dikarya</taxon>
        <taxon>Ascomycota</taxon>
        <taxon>Pezizomycotina</taxon>
        <taxon>Sordariomycetes</taxon>
        <taxon>Sordariomycetidae</taxon>
        <taxon>Sordariales</taxon>
        <taxon>Schizotheciaceae</taxon>
        <taxon>Echria</taxon>
    </lineage>
</organism>
<reference evidence="3" key="1">
    <citation type="submission" date="2023-06" db="EMBL/GenBank/DDBJ databases">
        <title>Genome-scale phylogeny and comparative genomics of the fungal order Sordariales.</title>
        <authorList>
            <consortium name="Lawrence Berkeley National Laboratory"/>
            <person name="Hensen N."/>
            <person name="Bonometti L."/>
            <person name="Westerberg I."/>
            <person name="Brannstrom I.O."/>
            <person name="Guillou S."/>
            <person name="Cros-Aarteil S."/>
            <person name="Calhoun S."/>
            <person name="Haridas S."/>
            <person name="Kuo A."/>
            <person name="Mondo S."/>
            <person name="Pangilinan J."/>
            <person name="Riley R."/>
            <person name="Labutti K."/>
            <person name="Andreopoulos B."/>
            <person name="Lipzen A."/>
            <person name="Chen C."/>
            <person name="Yanf M."/>
            <person name="Daum C."/>
            <person name="Ng V."/>
            <person name="Clum A."/>
            <person name="Steindorff A."/>
            <person name="Ohm R."/>
            <person name="Martin F."/>
            <person name="Silar P."/>
            <person name="Natvig D."/>
            <person name="Lalanne C."/>
            <person name="Gautier V."/>
            <person name="Ament-Velasquez S.L."/>
            <person name="Kruys A."/>
            <person name="Hutchinson M.I."/>
            <person name="Powell A.J."/>
            <person name="Barry K."/>
            <person name="Miller A.N."/>
            <person name="Grigoriev I.V."/>
            <person name="Debuchy R."/>
            <person name="Gladieux P."/>
            <person name="Thoren M.H."/>
            <person name="Johannesson H."/>
        </authorList>
    </citation>
    <scope>NUCLEOTIDE SEQUENCE</scope>
    <source>
        <strain evidence="3">PSN4</strain>
    </source>
</reference>
<keyword evidence="4" id="KW-1185">Reference proteome</keyword>
<feature type="chain" id="PRO_5042501123" evidence="2">
    <location>
        <begin position="18"/>
        <end position="402"/>
    </location>
</feature>
<evidence type="ECO:0000313" key="3">
    <source>
        <dbReference type="EMBL" id="KAK1753717.1"/>
    </source>
</evidence>
<dbReference type="InterPro" id="IPR008928">
    <property type="entry name" value="6-hairpin_glycosidase_sf"/>
</dbReference>
<gene>
    <name evidence="3" type="ORF">QBC47DRAFT_347763</name>
</gene>
<evidence type="ECO:0000256" key="2">
    <source>
        <dbReference type="SAM" id="SignalP"/>
    </source>
</evidence>
<dbReference type="PANTHER" id="PTHR33886">
    <property type="entry name" value="UNSATURATED RHAMNOGALACTURONAN HYDROLASE (EUROFUNG)"/>
    <property type="match status" value="1"/>
</dbReference>